<gene>
    <name evidence="2" type="ORF">L196_04476</name>
</gene>
<sequence>MTNRTDIIKDTLNKAIQPEFIQVLDDSQSHAGHEGAKSGGGHFYLTIVSNKFENKSRIQRHQLIYRALGDMMKSDIHALSIKAFTPEEKPTTGDLNEG</sequence>
<dbReference type="AlphaFoldDB" id="A0AB33Z4D3"/>
<dbReference type="PANTHER" id="PTHR46230">
    <property type="match status" value="1"/>
</dbReference>
<protein>
    <submittedName>
        <fullName evidence="2">Regulator of penicillin binding proteins and beta lactamase transcription</fullName>
    </submittedName>
</protein>
<dbReference type="Pfam" id="PF01722">
    <property type="entry name" value="BolA"/>
    <property type="match status" value="1"/>
</dbReference>
<comment type="similarity">
    <text evidence="1">Belongs to the BolA/IbaG family.</text>
</comment>
<keyword evidence="3" id="KW-1185">Reference proteome</keyword>
<dbReference type="PIRSF" id="PIRSF003113">
    <property type="entry name" value="BolA"/>
    <property type="match status" value="1"/>
</dbReference>
<accession>A0AB33Z4D3</accession>
<proteinExistence type="inferred from homology"/>
<dbReference type="PANTHER" id="PTHR46230:SF7">
    <property type="entry name" value="BOLA-LIKE PROTEIN 1"/>
    <property type="match status" value="1"/>
</dbReference>
<organism evidence="2 3">
    <name type="scientific">Cycloclasticus pugetii</name>
    <dbReference type="NCBI Taxonomy" id="34068"/>
    <lineage>
        <taxon>Bacteria</taxon>
        <taxon>Pseudomonadati</taxon>
        <taxon>Pseudomonadota</taxon>
        <taxon>Gammaproteobacteria</taxon>
        <taxon>Thiotrichales</taxon>
        <taxon>Piscirickettsiaceae</taxon>
        <taxon>Cycloclasticus</taxon>
    </lineage>
</organism>
<dbReference type="Proteomes" id="UP000015462">
    <property type="component" value="Unassembled WGS sequence"/>
</dbReference>
<dbReference type="InterPro" id="IPR002634">
    <property type="entry name" value="BolA"/>
</dbReference>
<name>A0AB33Z4D3_9GAMM</name>
<comment type="caution">
    <text evidence="2">The sequence shown here is derived from an EMBL/GenBank/DDBJ whole genome shotgun (WGS) entry which is preliminary data.</text>
</comment>
<dbReference type="Gene3D" id="3.30.300.90">
    <property type="entry name" value="BolA-like"/>
    <property type="match status" value="1"/>
</dbReference>
<dbReference type="InterPro" id="IPR036065">
    <property type="entry name" value="BolA-like_sf"/>
</dbReference>
<dbReference type="RefSeq" id="WP_015006199.1">
    <property type="nucleotide sequence ID" value="NZ_FQZJ01000001.1"/>
</dbReference>
<evidence type="ECO:0000313" key="2">
    <source>
        <dbReference type="EMBL" id="EPD13762.1"/>
    </source>
</evidence>
<reference evidence="2 3" key="1">
    <citation type="journal article" date="2013" name="Genome Announc.">
        <title>Genome Sequence of the Pyrene- and Fluoranthene-Degrading Bacterium Cycloclasticus sp. Strain PY97M.</title>
        <authorList>
            <person name="Cui Z."/>
            <person name="Xu G."/>
            <person name="Li Q."/>
            <person name="Gao W."/>
            <person name="Zheng L."/>
        </authorList>
    </citation>
    <scope>NUCLEOTIDE SEQUENCE [LARGE SCALE GENOMIC DNA]</scope>
    <source>
        <strain evidence="2 3">PY97M</strain>
    </source>
</reference>
<evidence type="ECO:0000256" key="1">
    <source>
        <dbReference type="RuleBase" id="RU003860"/>
    </source>
</evidence>
<dbReference type="GO" id="GO:0016226">
    <property type="term" value="P:iron-sulfur cluster assembly"/>
    <property type="evidence" value="ECO:0007669"/>
    <property type="project" value="TreeGrafter"/>
</dbReference>
<dbReference type="EMBL" id="ASHL01000002">
    <property type="protein sequence ID" value="EPD13762.1"/>
    <property type="molecule type" value="Genomic_DNA"/>
</dbReference>
<evidence type="ECO:0000313" key="3">
    <source>
        <dbReference type="Proteomes" id="UP000015462"/>
    </source>
</evidence>
<dbReference type="SUPFAM" id="SSF82657">
    <property type="entry name" value="BolA-like"/>
    <property type="match status" value="1"/>
</dbReference>